<sequence>PLIRENKYSLESLELLKSLNLKPNSTTFLVQEEIIPDLHTAFGTTKSSYLPLKEKFLKGEQKTLRKVKELAEKKLSEEQIQENKLSILKSLMNFAELNISSSEISLIFSEKRLKDFVYSLP</sequence>
<dbReference type="OrthoDB" id="2447933at2759"/>
<evidence type="ECO:0000313" key="2">
    <source>
        <dbReference type="Proteomes" id="UP001153678"/>
    </source>
</evidence>
<feature type="non-terminal residue" evidence="1">
    <location>
        <position position="121"/>
    </location>
</feature>
<feature type="non-terminal residue" evidence="1">
    <location>
        <position position="1"/>
    </location>
</feature>
<protein>
    <submittedName>
        <fullName evidence="1">12011_t:CDS:1</fullName>
    </submittedName>
</protein>
<accession>A0A9W4X4I0</accession>
<dbReference type="Proteomes" id="UP001153678">
    <property type="component" value="Unassembled WGS sequence"/>
</dbReference>
<dbReference type="AlphaFoldDB" id="A0A9W4X4I0"/>
<keyword evidence="2" id="KW-1185">Reference proteome</keyword>
<proteinExistence type="predicted"/>
<name>A0A9W4X4I0_9GLOM</name>
<gene>
    <name evidence="1" type="ORF">FWILDA_LOCUS19970</name>
</gene>
<reference evidence="1" key="1">
    <citation type="submission" date="2022-08" db="EMBL/GenBank/DDBJ databases">
        <authorList>
            <person name="Kallberg Y."/>
            <person name="Tangrot J."/>
            <person name="Rosling A."/>
        </authorList>
    </citation>
    <scope>NUCLEOTIDE SEQUENCE</scope>
    <source>
        <strain evidence="1">Wild A</strain>
    </source>
</reference>
<comment type="caution">
    <text evidence="1">The sequence shown here is derived from an EMBL/GenBank/DDBJ whole genome shotgun (WGS) entry which is preliminary data.</text>
</comment>
<evidence type="ECO:0000313" key="1">
    <source>
        <dbReference type="EMBL" id="CAI2201246.1"/>
    </source>
</evidence>
<dbReference type="EMBL" id="CAMKVN010026978">
    <property type="protein sequence ID" value="CAI2201246.1"/>
    <property type="molecule type" value="Genomic_DNA"/>
</dbReference>
<organism evidence="1 2">
    <name type="scientific">Funneliformis geosporum</name>
    <dbReference type="NCBI Taxonomy" id="1117311"/>
    <lineage>
        <taxon>Eukaryota</taxon>
        <taxon>Fungi</taxon>
        <taxon>Fungi incertae sedis</taxon>
        <taxon>Mucoromycota</taxon>
        <taxon>Glomeromycotina</taxon>
        <taxon>Glomeromycetes</taxon>
        <taxon>Glomerales</taxon>
        <taxon>Glomeraceae</taxon>
        <taxon>Funneliformis</taxon>
    </lineage>
</organism>